<accession>A0A383EFF6</accession>
<sequence>INVPKNTLDGNPTLAKLEASNSVTYNLMITSPRAFGNTNSRSDQNNRNLYQQNHP</sequence>
<evidence type="ECO:0000313" key="2">
    <source>
        <dbReference type="EMBL" id="SVE55596.1"/>
    </source>
</evidence>
<reference evidence="2" key="1">
    <citation type="submission" date="2018-05" db="EMBL/GenBank/DDBJ databases">
        <authorList>
            <person name="Lanie J.A."/>
            <person name="Ng W.-L."/>
            <person name="Kazmierczak K.M."/>
            <person name="Andrzejewski T.M."/>
            <person name="Davidsen T.M."/>
            <person name="Wayne K.J."/>
            <person name="Tettelin H."/>
            <person name="Glass J.I."/>
            <person name="Rusch D."/>
            <person name="Podicherti R."/>
            <person name="Tsui H.-C.T."/>
            <person name="Winkler M.E."/>
        </authorList>
    </citation>
    <scope>NUCLEOTIDE SEQUENCE</scope>
</reference>
<protein>
    <submittedName>
        <fullName evidence="2">Uncharacterized protein</fullName>
    </submittedName>
</protein>
<dbReference type="AlphaFoldDB" id="A0A383EFF6"/>
<name>A0A383EFF6_9ZZZZ</name>
<proteinExistence type="predicted"/>
<organism evidence="2">
    <name type="scientific">marine metagenome</name>
    <dbReference type="NCBI Taxonomy" id="408172"/>
    <lineage>
        <taxon>unclassified sequences</taxon>
        <taxon>metagenomes</taxon>
        <taxon>ecological metagenomes</taxon>
    </lineage>
</organism>
<evidence type="ECO:0000256" key="1">
    <source>
        <dbReference type="SAM" id="MobiDB-lite"/>
    </source>
</evidence>
<feature type="non-terminal residue" evidence="2">
    <location>
        <position position="1"/>
    </location>
</feature>
<gene>
    <name evidence="2" type="ORF">METZ01_LOCUS508450</name>
</gene>
<feature type="compositionally biased region" description="Polar residues" evidence="1">
    <location>
        <begin position="36"/>
        <end position="55"/>
    </location>
</feature>
<dbReference type="EMBL" id="UINC01225498">
    <property type="protein sequence ID" value="SVE55596.1"/>
    <property type="molecule type" value="Genomic_DNA"/>
</dbReference>
<feature type="region of interest" description="Disordered" evidence="1">
    <location>
        <begin position="33"/>
        <end position="55"/>
    </location>
</feature>